<feature type="transmembrane region" description="Helical" evidence="2">
    <location>
        <begin position="348"/>
        <end position="366"/>
    </location>
</feature>
<evidence type="ECO:0000256" key="2">
    <source>
        <dbReference type="SAM" id="Phobius"/>
    </source>
</evidence>
<reference evidence="4" key="1">
    <citation type="journal article" date="2019" name="Int. J. Syst. Evol. Microbiol.">
        <title>The Global Catalogue of Microorganisms (GCM) 10K type strain sequencing project: providing services to taxonomists for standard genome sequencing and annotation.</title>
        <authorList>
            <consortium name="The Broad Institute Genomics Platform"/>
            <consortium name="The Broad Institute Genome Sequencing Center for Infectious Disease"/>
            <person name="Wu L."/>
            <person name="Ma J."/>
        </authorList>
    </citation>
    <scope>NUCLEOTIDE SEQUENCE [LARGE SCALE GENOMIC DNA]</scope>
    <source>
        <strain evidence="4">JCM 4147</strain>
    </source>
</reference>
<name>A0ABW1GN45_9ACTN</name>
<keyword evidence="2" id="KW-1133">Transmembrane helix</keyword>
<keyword evidence="2" id="KW-0472">Membrane</keyword>
<dbReference type="Proteomes" id="UP001596200">
    <property type="component" value="Unassembled WGS sequence"/>
</dbReference>
<feature type="region of interest" description="Disordered" evidence="1">
    <location>
        <begin position="184"/>
        <end position="259"/>
    </location>
</feature>
<evidence type="ECO:0000313" key="3">
    <source>
        <dbReference type="EMBL" id="MFC5916214.1"/>
    </source>
</evidence>
<feature type="compositionally biased region" description="Gly residues" evidence="1">
    <location>
        <begin position="163"/>
        <end position="172"/>
    </location>
</feature>
<keyword evidence="4" id="KW-1185">Reference proteome</keyword>
<gene>
    <name evidence="3" type="ORF">ACFP1B_22725</name>
</gene>
<feature type="region of interest" description="Disordered" evidence="1">
    <location>
        <begin position="76"/>
        <end position="172"/>
    </location>
</feature>
<protein>
    <recommendedName>
        <fullName evidence="5">Integral membrane protein</fullName>
    </recommendedName>
</protein>
<feature type="compositionally biased region" description="Pro residues" evidence="1">
    <location>
        <begin position="123"/>
        <end position="139"/>
    </location>
</feature>
<dbReference type="RefSeq" id="WP_344507123.1">
    <property type="nucleotide sequence ID" value="NZ_BAAATU010000001.1"/>
</dbReference>
<evidence type="ECO:0008006" key="5">
    <source>
        <dbReference type="Google" id="ProtNLM"/>
    </source>
</evidence>
<evidence type="ECO:0000256" key="1">
    <source>
        <dbReference type="SAM" id="MobiDB-lite"/>
    </source>
</evidence>
<accession>A0ABW1GN45</accession>
<keyword evidence="2" id="KW-0812">Transmembrane</keyword>
<sequence>MGIESDQLVYDYLSRVGELAQQQQLSSAARMRLVATLRGEIDRQRGKQSGDSPAAVRRIIGKLGAPDELVAAAAASGDGTVELPERPEPVRAAPGEGRAIPRPRKAMLRKESSGKGASRPEEPGPGGPEPTAGPVPSPPHRAGTDELGPSGSEPDWWRIEPGPFGGGVDVPGFVGGVEIPEMMRLPQPRDAVPRPRAAGDGLPAEDEDGLGYGDGDGLGYEDGDGDEGGGEEAGSDEAVPRRRRFPGLRRRAPREDGGRGHGFSHPLLLLAAVLLVAGAVTGSWLALAGGWILAYSSRTLSRAEAKWAAMGLPGVVAAGAVVWLWGRSDGRWGEPIGTGQMSDAIGQMWPWVVRGAAVASALYLVWRARRPRS</sequence>
<feature type="transmembrane region" description="Helical" evidence="2">
    <location>
        <begin position="267"/>
        <end position="295"/>
    </location>
</feature>
<feature type="compositionally biased region" description="Basic residues" evidence="1">
    <location>
        <begin position="241"/>
        <end position="252"/>
    </location>
</feature>
<comment type="caution">
    <text evidence="3">The sequence shown here is derived from an EMBL/GenBank/DDBJ whole genome shotgun (WGS) entry which is preliminary data.</text>
</comment>
<feature type="compositionally biased region" description="Acidic residues" evidence="1">
    <location>
        <begin position="219"/>
        <end position="235"/>
    </location>
</feature>
<feature type="compositionally biased region" description="Basic and acidic residues" evidence="1">
    <location>
        <begin position="108"/>
        <end position="122"/>
    </location>
</feature>
<feature type="transmembrane region" description="Helical" evidence="2">
    <location>
        <begin position="307"/>
        <end position="325"/>
    </location>
</feature>
<organism evidence="3 4">
    <name type="scientific">Streptomyces pulveraceus</name>
    <dbReference type="NCBI Taxonomy" id="68258"/>
    <lineage>
        <taxon>Bacteria</taxon>
        <taxon>Bacillati</taxon>
        <taxon>Actinomycetota</taxon>
        <taxon>Actinomycetes</taxon>
        <taxon>Kitasatosporales</taxon>
        <taxon>Streptomycetaceae</taxon>
        <taxon>Streptomyces</taxon>
    </lineage>
</organism>
<dbReference type="EMBL" id="JBHSPU010000020">
    <property type="protein sequence ID" value="MFC5916214.1"/>
    <property type="molecule type" value="Genomic_DNA"/>
</dbReference>
<proteinExistence type="predicted"/>
<evidence type="ECO:0000313" key="4">
    <source>
        <dbReference type="Proteomes" id="UP001596200"/>
    </source>
</evidence>